<keyword evidence="1" id="KW-0816">Tricarboxylic acid cycle</keyword>
<dbReference type="PROSITE" id="PS01216">
    <property type="entry name" value="SUCCINYL_COA_LIG_1"/>
    <property type="match status" value="1"/>
</dbReference>
<dbReference type="GO" id="GO:0000166">
    <property type="term" value="F:nucleotide binding"/>
    <property type="evidence" value="ECO:0007669"/>
    <property type="project" value="UniProtKB-KW"/>
</dbReference>
<dbReference type="PANTHER" id="PTHR11117">
    <property type="entry name" value="SUCCINYL-COA LIGASE SUBUNIT ALPHA"/>
    <property type="match status" value="1"/>
</dbReference>
<keyword evidence="3" id="KW-0547">Nucleotide-binding</keyword>
<dbReference type="GO" id="GO:0004775">
    <property type="term" value="F:succinate-CoA ligase (ADP-forming) activity"/>
    <property type="evidence" value="ECO:0007669"/>
    <property type="project" value="TreeGrafter"/>
</dbReference>
<keyword evidence="7" id="KW-1185">Reference proteome</keyword>
<dbReference type="InterPro" id="IPR036291">
    <property type="entry name" value="NAD(P)-bd_dom_sf"/>
</dbReference>
<dbReference type="SUPFAM" id="SSF51735">
    <property type="entry name" value="NAD(P)-binding Rossmann-fold domains"/>
    <property type="match status" value="1"/>
</dbReference>
<dbReference type="InterPro" id="IPR005811">
    <property type="entry name" value="SUCC_ACL_C"/>
</dbReference>
<protein>
    <submittedName>
        <fullName evidence="6">Succinate--CoA ligase subunit alpha</fullName>
    </submittedName>
</protein>
<feature type="active site" description="Tele-phosphohistidine intermediate" evidence="4">
    <location>
        <position position="247"/>
    </location>
</feature>
<comment type="caution">
    <text evidence="6">The sequence shown here is derived from an EMBL/GenBank/DDBJ whole genome shotgun (WGS) entry which is preliminary data.</text>
</comment>
<dbReference type="PIRSF" id="PIRSF001553">
    <property type="entry name" value="SucCS_alpha"/>
    <property type="match status" value="1"/>
</dbReference>
<feature type="domain" description="CoA-binding" evidence="5">
    <location>
        <begin position="5"/>
        <end position="99"/>
    </location>
</feature>
<dbReference type="InterPro" id="IPR005810">
    <property type="entry name" value="CoA_lig_alpha"/>
</dbReference>
<evidence type="ECO:0000256" key="1">
    <source>
        <dbReference type="ARBA" id="ARBA00022532"/>
    </source>
</evidence>
<evidence type="ECO:0000313" key="6">
    <source>
        <dbReference type="EMBL" id="PND33616.1"/>
    </source>
</evidence>
<evidence type="ECO:0000313" key="7">
    <source>
        <dbReference type="Proteomes" id="UP000235994"/>
    </source>
</evidence>
<proteinExistence type="predicted"/>
<keyword evidence="2 6" id="KW-0436">Ligase</keyword>
<evidence type="ECO:0000256" key="3">
    <source>
        <dbReference type="ARBA" id="ARBA00022741"/>
    </source>
</evidence>
<sequence>MLFDMDRRTPVIVQGITGRMGRMHADLMRRYGTNIVGGTGSVEKGEEDALPVSQRCAEIVERTGAQASIAIVPPAAVPAAVQEAVAAGIKLIVTVAEGIPVHEAVRLRALTRDAGVTWIGPSTPGLCVPGEIKLGFLPDAALAPGCFGVMSKSGTLSYEVGRRMREKGLGQSLWIGVGGDPVKGTRFGDLAQGLLHHGKTQAIVLIGEIGGNEEEEFAGVWQALGGGKPVYALIAGAQAKEGIPMGHAGALVMGQSGSLESKRASLQQAGAQVFDTIQAMLDAMARDFAPAASRL</sequence>
<gene>
    <name evidence="6" type="ORF">C1I89_14185</name>
</gene>
<dbReference type="EMBL" id="POQS01000003">
    <property type="protein sequence ID" value="PND33616.1"/>
    <property type="molecule type" value="Genomic_DNA"/>
</dbReference>
<dbReference type="InterPro" id="IPR016102">
    <property type="entry name" value="Succinyl-CoA_synth-like"/>
</dbReference>
<dbReference type="Pfam" id="PF00549">
    <property type="entry name" value="Ligase_CoA"/>
    <property type="match status" value="1"/>
</dbReference>
<dbReference type="InterPro" id="IPR033847">
    <property type="entry name" value="Citrt_syn/SCS-alpha_CS"/>
</dbReference>
<dbReference type="Gene3D" id="3.40.50.720">
    <property type="entry name" value="NAD(P)-binding Rossmann-like Domain"/>
    <property type="match status" value="1"/>
</dbReference>
<dbReference type="GO" id="GO:0006099">
    <property type="term" value="P:tricarboxylic acid cycle"/>
    <property type="evidence" value="ECO:0007669"/>
    <property type="project" value="UniProtKB-KW"/>
</dbReference>
<dbReference type="RefSeq" id="WP_102773397.1">
    <property type="nucleotide sequence ID" value="NZ_POQS01000003.1"/>
</dbReference>
<evidence type="ECO:0000259" key="5">
    <source>
        <dbReference type="SMART" id="SM00881"/>
    </source>
</evidence>
<dbReference type="SUPFAM" id="SSF52210">
    <property type="entry name" value="Succinyl-CoA synthetase domains"/>
    <property type="match status" value="1"/>
</dbReference>
<dbReference type="SMART" id="SM00881">
    <property type="entry name" value="CoA_binding"/>
    <property type="match status" value="1"/>
</dbReference>
<dbReference type="GO" id="GO:0009361">
    <property type="term" value="C:succinate-CoA ligase complex (ADP-forming)"/>
    <property type="evidence" value="ECO:0007669"/>
    <property type="project" value="TreeGrafter"/>
</dbReference>
<evidence type="ECO:0000256" key="2">
    <source>
        <dbReference type="ARBA" id="ARBA00022598"/>
    </source>
</evidence>
<dbReference type="GO" id="GO:0004776">
    <property type="term" value="F:succinate-CoA ligase (GDP-forming) activity"/>
    <property type="evidence" value="ECO:0007669"/>
    <property type="project" value="TreeGrafter"/>
</dbReference>
<dbReference type="PANTHER" id="PTHR11117:SF2">
    <property type="entry name" value="SUCCINATE--COA LIGASE [ADP_GDP-FORMING] SUBUNIT ALPHA, MITOCHONDRIAL"/>
    <property type="match status" value="1"/>
</dbReference>
<organism evidence="6 7">
    <name type="scientific">Achromobacter pulmonis</name>
    <dbReference type="NCBI Taxonomy" id="1389932"/>
    <lineage>
        <taxon>Bacteria</taxon>
        <taxon>Pseudomonadati</taxon>
        <taxon>Pseudomonadota</taxon>
        <taxon>Betaproteobacteria</taxon>
        <taxon>Burkholderiales</taxon>
        <taxon>Alcaligenaceae</taxon>
        <taxon>Achromobacter</taxon>
    </lineage>
</organism>
<accession>A0A2N8KJI9</accession>
<reference evidence="6 7" key="1">
    <citation type="submission" date="2018-01" db="EMBL/GenBank/DDBJ databases">
        <title>The draft genome of an aniline degradation strain ANB-1.</title>
        <authorList>
            <person name="Zhang L."/>
            <person name="Jiang J."/>
        </authorList>
    </citation>
    <scope>NUCLEOTIDE SEQUENCE [LARGE SCALE GENOMIC DNA]</scope>
    <source>
        <strain evidence="6 7">ANB-1</strain>
    </source>
</reference>
<name>A0A2N8KJI9_9BURK</name>
<dbReference type="InterPro" id="IPR003781">
    <property type="entry name" value="CoA-bd"/>
</dbReference>
<dbReference type="Gene3D" id="3.40.50.261">
    <property type="entry name" value="Succinyl-CoA synthetase domains"/>
    <property type="match status" value="1"/>
</dbReference>
<dbReference type="Proteomes" id="UP000235994">
    <property type="component" value="Unassembled WGS sequence"/>
</dbReference>
<dbReference type="PRINTS" id="PR01798">
    <property type="entry name" value="SCOASYNTHASE"/>
</dbReference>
<dbReference type="Pfam" id="PF02629">
    <property type="entry name" value="CoA_binding"/>
    <property type="match status" value="1"/>
</dbReference>
<dbReference type="AlphaFoldDB" id="A0A2N8KJI9"/>
<evidence type="ECO:0000256" key="4">
    <source>
        <dbReference type="PIRSR" id="PIRSR001553-1"/>
    </source>
</evidence>